<dbReference type="Pfam" id="PF10893">
    <property type="entry name" value="Phage_186_Fil"/>
    <property type="match status" value="1"/>
</dbReference>
<accession>A0AAJ2D731</accession>
<reference evidence="1" key="1">
    <citation type="submission" date="2023-08" db="EMBL/GenBank/DDBJ databases">
        <title>The Comparative Genomic Analysis of Yersiniaceae from Polar Regions.</title>
        <authorList>
            <person name="Goncharov A."/>
            <person name="Aslanov B."/>
            <person name="Kolodzhieva V."/>
            <person name="Azarov D."/>
            <person name="Mochov A."/>
            <person name="Lebedeva E."/>
        </authorList>
    </citation>
    <scope>NUCLEOTIDE SEQUENCE</scope>
    <source>
        <strain evidence="1">Vf</strain>
    </source>
</reference>
<dbReference type="InterPro" id="IPR021221">
    <property type="entry name" value="Fil"/>
</dbReference>
<organism evidence="1 2">
    <name type="scientific">Serratia fonticola</name>
    <dbReference type="NCBI Taxonomy" id="47917"/>
    <lineage>
        <taxon>Bacteria</taxon>
        <taxon>Pseudomonadati</taxon>
        <taxon>Pseudomonadota</taxon>
        <taxon>Gammaproteobacteria</taxon>
        <taxon>Enterobacterales</taxon>
        <taxon>Yersiniaceae</taxon>
        <taxon>Serratia</taxon>
    </lineage>
</organism>
<evidence type="ECO:0000313" key="1">
    <source>
        <dbReference type="EMBL" id="MDQ9126907.1"/>
    </source>
</evidence>
<sequence length="72" mass="8300">MTTHCPSLSNMLVSHQQVTCHRHQCGWLELPDGRTFQPRASEVQFIKGLDMPYIAKSIAPRRWFARLMGIFA</sequence>
<protein>
    <submittedName>
        <fullName evidence="1">DUF2724 domain-containing protein</fullName>
    </submittedName>
</protein>
<gene>
    <name evidence="1" type="ORF">RDT67_10745</name>
</gene>
<dbReference type="RefSeq" id="WP_309047347.1">
    <property type="nucleotide sequence ID" value="NZ_JAVIGA010000009.1"/>
</dbReference>
<dbReference type="Proteomes" id="UP001224622">
    <property type="component" value="Unassembled WGS sequence"/>
</dbReference>
<proteinExistence type="predicted"/>
<comment type="caution">
    <text evidence="1">The sequence shown here is derived from an EMBL/GenBank/DDBJ whole genome shotgun (WGS) entry which is preliminary data.</text>
</comment>
<evidence type="ECO:0000313" key="2">
    <source>
        <dbReference type="Proteomes" id="UP001224622"/>
    </source>
</evidence>
<dbReference type="AlphaFoldDB" id="A0AAJ2D731"/>
<dbReference type="EMBL" id="JAVIGA010000009">
    <property type="protein sequence ID" value="MDQ9126907.1"/>
    <property type="molecule type" value="Genomic_DNA"/>
</dbReference>
<name>A0AAJ2D731_SERFO</name>